<dbReference type="PROSITE" id="PS51133">
    <property type="entry name" value="ZF_TFIIS_2"/>
    <property type="match status" value="1"/>
</dbReference>
<evidence type="ECO:0000256" key="8">
    <source>
        <dbReference type="PROSITE-ProRule" id="PRU00472"/>
    </source>
</evidence>
<evidence type="ECO:0000259" key="10">
    <source>
        <dbReference type="PROSITE" id="PS51133"/>
    </source>
</evidence>
<dbReference type="FunFam" id="3.30.110.30:FF:000001">
    <property type="entry name" value="Bifunctional glutamate/proline--tRNA ligase"/>
    <property type="match status" value="1"/>
</dbReference>
<dbReference type="GO" id="GO:0019773">
    <property type="term" value="C:proteasome core complex, alpha-subunit complex"/>
    <property type="evidence" value="ECO:0007669"/>
    <property type="project" value="UniProtKB-UniRule"/>
</dbReference>
<dbReference type="InterPro" id="IPR034004">
    <property type="entry name" value="Zn_ribbon_RPA12_C"/>
</dbReference>
<dbReference type="InterPro" id="IPR029055">
    <property type="entry name" value="Ntn_hydrolases_N"/>
</dbReference>
<comment type="function">
    <text evidence="1">The proteasome is a multicatalytic proteinase complex which is characterized by its ability to cleave peptides with Arg, Phe, Tyr, Leu, and Glu adjacent to the leaving group at neutral or slightly basic pH. The proteasome has an ATP-dependent proteolytic activity.</text>
</comment>
<dbReference type="Gene3D" id="2.20.25.10">
    <property type="match status" value="1"/>
</dbReference>
<evidence type="ECO:0000256" key="5">
    <source>
        <dbReference type="ARBA" id="ARBA00022942"/>
    </source>
</evidence>
<dbReference type="Pfam" id="PF00227">
    <property type="entry name" value="Proteasome"/>
    <property type="match status" value="1"/>
</dbReference>
<dbReference type="GO" id="GO:0006433">
    <property type="term" value="P:prolyl-tRNA aminoacylation"/>
    <property type="evidence" value="ECO:0007669"/>
    <property type="project" value="InterPro"/>
</dbReference>
<dbReference type="PANTHER" id="PTHR11599">
    <property type="entry name" value="PROTEASOME SUBUNIT ALPHA/BETA"/>
    <property type="match status" value="1"/>
</dbReference>
<dbReference type="Pfam" id="PF09180">
    <property type="entry name" value="ProRS-C_1"/>
    <property type="match status" value="1"/>
</dbReference>
<dbReference type="PROSITE" id="PS51475">
    <property type="entry name" value="PROTEASOME_ALPHA_2"/>
    <property type="match status" value="1"/>
</dbReference>
<comment type="function">
    <text evidence="7">Core component of RNA polymerase I (Pol I), a DNA-dependent RNA polymerase which synthesizes ribosomal RNA precursors using the four ribonucleoside triphosphates as substrates. Can mediate Pol I proofreading of the nascent RNA transcript. Anchors into the Pol I active site to monitor transcription fidelity and cleave mis-incorporated 5'-ribonucleotides.</text>
</comment>
<protein>
    <recommendedName>
        <fullName evidence="6">DNA-directed RNA polymerase I subunit H</fullName>
    </recommendedName>
</protein>
<keyword evidence="4" id="KW-0862">Zinc</keyword>
<dbReference type="OrthoDB" id="5835702at2759"/>
<dbReference type="InterPro" id="IPR023332">
    <property type="entry name" value="Proteasome_alpha-type"/>
</dbReference>
<evidence type="ECO:0000313" key="11">
    <source>
        <dbReference type="EMBL" id="VDM80087.1"/>
    </source>
</evidence>
<feature type="non-terminal residue" evidence="11">
    <location>
        <position position="1"/>
    </location>
</feature>
<dbReference type="Gene3D" id="3.40.50.800">
    <property type="entry name" value="Anticodon-binding domain"/>
    <property type="match status" value="1"/>
</dbReference>
<proteinExistence type="inferred from homology"/>
<dbReference type="SUPFAM" id="SSF56235">
    <property type="entry name" value="N-terminal nucleophile aminohydrolases (Ntn hydrolases)"/>
    <property type="match status" value="1"/>
</dbReference>
<feature type="domain" description="TFIIS-type" evidence="10">
    <location>
        <begin position="240"/>
        <end position="268"/>
    </location>
</feature>
<accession>A0A3P7JV27</accession>
<dbReference type="Proteomes" id="UP000270094">
    <property type="component" value="Unassembled WGS sequence"/>
</dbReference>
<evidence type="ECO:0000256" key="3">
    <source>
        <dbReference type="ARBA" id="ARBA00022771"/>
    </source>
</evidence>
<keyword evidence="2" id="KW-0479">Metal-binding</keyword>
<dbReference type="GO" id="GO:0005737">
    <property type="term" value="C:cytoplasm"/>
    <property type="evidence" value="ECO:0007669"/>
    <property type="project" value="InterPro"/>
</dbReference>
<dbReference type="CDD" id="cd10507">
    <property type="entry name" value="Zn-ribbon_RPA12"/>
    <property type="match status" value="1"/>
</dbReference>
<dbReference type="SMART" id="SM00440">
    <property type="entry name" value="ZnF_C2C2"/>
    <property type="match status" value="1"/>
</dbReference>
<keyword evidence="12" id="KW-1185">Reference proteome</keyword>
<dbReference type="SUPFAM" id="SSF64586">
    <property type="entry name" value="C-terminal domain of ProRS"/>
    <property type="match status" value="1"/>
</dbReference>
<evidence type="ECO:0000256" key="1">
    <source>
        <dbReference type="ARBA" id="ARBA00002000"/>
    </source>
</evidence>
<evidence type="ECO:0000256" key="7">
    <source>
        <dbReference type="ARBA" id="ARBA00044497"/>
    </source>
</evidence>
<dbReference type="SMART" id="SM00946">
    <property type="entry name" value="ProRS-C_1"/>
    <property type="match status" value="1"/>
</dbReference>
<keyword evidence="5 9" id="KW-0647">Proteasome</keyword>
<dbReference type="PROSITE" id="PS00388">
    <property type="entry name" value="PROTEASOME_ALPHA_1"/>
    <property type="match status" value="1"/>
</dbReference>
<dbReference type="InterPro" id="IPR016061">
    <property type="entry name" value="Pro-tRNA_ligase_II_C"/>
</dbReference>
<dbReference type="GO" id="GO:0006511">
    <property type="term" value="P:ubiquitin-dependent protein catabolic process"/>
    <property type="evidence" value="ECO:0007669"/>
    <property type="project" value="InterPro"/>
</dbReference>
<name>A0A3P7JV27_STRVU</name>
<dbReference type="InterPro" id="IPR001353">
    <property type="entry name" value="Proteasome_sua/b"/>
</dbReference>
<dbReference type="InterPro" id="IPR000426">
    <property type="entry name" value="Proteasome_asu_N"/>
</dbReference>
<dbReference type="Gene3D" id="3.60.20.10">
    <property type="entry name" value="Glutamine Phosphoribosylpyrophosphate, subunit 1, domain 1"/>
    <property type="match status" value="1"/>
</dbReference>
<dbReference type="GO" id="GO:0003676">
    <property type="term" value="F:nucleic acid binding"/>
    <property type="evidence" value="ECO:0007669"/>
    <property type="project" value="InterPro"/>
</dbReference>
<dbReference type="InterPro" id="IPR017449">
    <property type="entry name" value="Pro-tRNA_synth_II"/>
</dbReference>
<gene>
    <name evidence="11" type="ORF">SVUK_LOCUS15085</name>
</gene>
<dbReference type="Pfam" id="PF10584">
    <property type="entry name" value="Proteasome_A_N"/>
    <property type="match status" value="1"/>
</dbReference>
<sequence>IGPKDVAANQVTAVLRYNGKKLAIKQDDLVNEIKRLLEMIHNDMYNKVLAARDAHMKISYDIDEFKRLLDDKFIVLSPFCGEIACEDEIKKATTRDDAEAGAAQMGAKTLCIPLEQPKEPLPEKCLFPACKNKANINYDSRIYMICICHKRLYIDQKKYFEKLGMSLNFVSVDPEFCGFCGAILQMPQHAPSSVACRVCGTQWHVKEKRDHLVCRVEKIYERTVADTEGMEHDDGADAVVDHVCSKCGHNKASYSTMQTRSADEGQTILKSDMSRGSSAGFDRHITIFSPEGRVYQVEYAFKAINSTNLTAVAVKGIDTAVIAVQKRVPDSLIVAESVTSIYNLSPTVGCCAIGMIPDCKFQVRRAQMEAAQWKYQNGYDMPCELLAKRMADKNQYYTQNAEMRSLGCAMIMISFDDEDGAVVFKVDPAGYYRGMKAVSVGVKQFEGSSYDNFLGDSIFIP</sequence>
<dbReference type="GO" id="GO:0004827">
    <property type="term" value="F:proline-tRNA ligase activity"/>
    <property type="evidence" value="ECO:0007669"/>
    <property type="project" value="InterPro"/>
</dbReference>
<dbReference type="GO" id="GO:0008270">
    <property type="term" value="F:zinc ion binding"/>
    <property type="evidence" value="ECO:0007669"/>
    <property type="project" value="UniProtKB-KW"/>
</dbReference>
<dbReference type="EMBL" id="UYYB01107325">
    <property type="protein sequence ID" value="VDM80087.1"/>
    <property type="molecule type" value="Genomic_DNA"/>
</dbReference>
<keyword evidence="3 8" id="KW-0863">Zinc-finger</keyword>
<dbReference type="InterPro" id="IPR001222">
    <property type="entry name" value="Znf_TFIIS"/>
</dbReference>
<dbReference type="SUPFAM" id="SSF52954">
    <property type="entry name" value="Class II aaRS ABD-related"/>
    <property type="match status" value="1"/>
</dbReference>
<evidence type="ECO:0000256" key="2">
    <source>
        <dbReference type="ARBA" id="ARBA00022723"/>
    </source>
</evidence>
<evidence type="ECO:0000256" key="9">
    <source>
        <dbReference type="PROSITE-ProRule" id="PRU00808"/>
    </source>
</evidence>
<dbReference type="Pfam" id="PF01096">
    <property type="entry name" value="Zn_ribbon_TFIIS"/>
    <property type="match status" value="1"/>
</dbReference>
<dbReference type="GO" id="GO:0006351">
    <property type="term" value="P:DNA-templated transcription"/>
    <property type="evidence" value="ECO:0007669"/>
    <property type="project" value="InterPro"/>
</dbReference>
<dbReference type="SMART" id="SM00948">
    <property type="entry name" value="Proteasome_A_N"/>
    <property type="match status" value="1"/>
</dbReference>
<evidence type="ECO:0000313" key="12">
    <source>
        <dbReference type="Proteomes" id="UP000270094"/>
    </source>
</evidence>
<comment type="similarity">
    <text evidence="9">Belongs to the peptidase T1A family.</text>
</comment>
<dbReference type="Gene3D" id="3.30.110.30">
    <property type="entry name" value="C-terminal domain of ProRS"/>
    <property type="match status" value="1"/>
</dbReference>
<dbReference type="InterPro" id="IPR036621">
    <property type="entry name" value="Anticodon-bd_dom_sf"/>
</dbReference>
<reference evidence="11 12" key="1">
    <citation type="submission" date="2018-11" db="EMBL/GenBank/DDBJ databases">
        <authorList>
            <consortium name="Pathogen Informatics"/>
        </authorList>
    </citation>
    <scope>NUCLEOTIDE SEQUENCE [LARGE SCALE GENOMIC DNA]</scope>
</reference>
<dbReference type="SUPFAM" id="SSF57783">
    <property type="entry name" value="Zinc beta-ribbon"/>
    <property type="match status" value="1"/>
</dbReference>
<evidence type="ECO:0000256" key="4">
    <source>
        <dbReference type="ARBA" id="ARBA00022833"/>
    </source>
</evidence>
<evidence type="ECO:0000256" key="6">
    <source>
        <dbReference type="ARBA" id="ARBA00031781"/>
    </source>
</evidence>
<dbReference type="InterPro" id="IPR050115">
    <property type="entry name" value="Proteasome_alpha"/>
</dbReference>
<dbReference type="GO" id="GO:0005524">
    <property type="term" value="F:ATP binding"/>
    <property type="evidence" value="ECO:0007669"/>
    <property type="project" value="InterPro"/>
</dbReference>
<organism evidence="11 12">
    <name type="scientific">Strongylus vulgaris</name>
    <name type="common">Blood worm</name>
    <dbReference type="NCBI Taxonomy" id="40348"/>
    <lineage>
        <taxon>Eukaryota</taxon>
        <taxon>Metazoa</taxon>
        <taxon>Ecdysozoa</taxon>
        <taxon>Nematoda</taxon>
        <taxon>Chromadorea</taxon>
        <taxon>Rhabditida</taxon>
        <taxon>Rhabditina</taxon>
        <taxon>Rhabditomorpha</taxon>
        <taxon>Strongyloidea</taxon>
        <taxon>Strongylidae</taxon>
        <taxon>Strongylus</taxon>
    </lineage>
</organism>
<dbReference type="AlphaFoldDB" id="A0A3P7JV27"/>